<dbReference type="EMBL" id="LT608328">
    <property type="protein sequence ID" value="SCM57041.1"/>
    <property type="molecule type" value="Genomic_DNA"/>
</dbReference>
<dbReference type="PROSITE" id="PS51826">
    <property type="entry name" value="PSBD"/>
    <property type="match status" value="1"/>
</dbReference>
<dbReference type="InterPro" id="IPR036625">
    <property type="entry name" value="E3-bd_dom_sf"/>
</dbReference>
<dbReference type="InterPro" id="IPR023213">
    <property type="entry name" value="CAT-like_dom_sf"/>
</dbReference>
<evidence type="ECO:0000259" key="10">
    <source>
        <dbReference type="PROSITE" id="PS51826"/>
    </source>
</evidence>
<evidence type="ECO:0000256" key="3">
    <source>
        <dbReference type="ARBA" id="ARBA00011484"/>
    </source>
</evidence>
<proteinExistence type="inferred from homology"/>
<evidence type="ECO:0000256" key="5">
    <source>
        <dbReference type="ARBA" id="ARBA00022823"/>
    </source>
</evidence>
<name>A0A1G4G620_9BACT</name>
<dbReference type="EC" id="2.3.1.-" evidence="7"/>
<reference evidence="11 12" key="1">
    <citation type="submission" date="2016-08" db="EMBL/GenBank/DDBJ databases">
        <authorList>
            <person name="Seilhamer J.J."/>
        </authorList>
    </citation>
    <scope>NUCLEOTIDE SEQUENCE [LARGE SCALE GENOMIC DNA]</scope>
    <source>
        <strain evidence="11">ING2-E5A</strain>
    </source>
</reference>
<dbReference type="InterPro" id="IPR011053">
    <property type="entry name" value="Single_hybrid_motif"/>
</dbReference>
<dbReference type="Pfam" id="PF02817">
    <property type="entry name" value="E3_binding"/>
    <property type="match status" value="1"/>
</dbReference>
<evidence type="ECO:0000256" key="2">
    <source>
        <dbReference type="ARBA" id="ARBA00007317"/>
    </source>
</evidence>
<dbReference type="GO" id="GO:0016407">
    <property type="term" value="F:acetyltransferase activity"/>
    <property type="evidence" value="ECO:0007669"/>
    <property type="project" value="TreeGrafter"/>
</dbReference>
<dbReference type="RefSeq" id="WP_071136550.1">
    <property type="nucleotide sequence ID" value="NZ_DUQN01000061.1"/>
</dbReference>
<dbReference type="PROSITE" id="PS50968">
    <property type="entry name" value="BIOTINYL_LIPOYL"/>
    <property type="match status" value="1"/>
</dbReference>
<dbReference type="InterPro" id="IPR050743">
    <property type="entry name" value="2-oxoacid_DH_E2_comp"/>
</dbReference>
<comment type="similarity">
    <text evidence="2 7">Belongs to the 2-oxoacid dehydrogenase family.</text>
</comment>
<dbReference type="SUPFAM" id="SSF47005">
    <property type="entry name" value="Peripheral subunit-binding domain of 2-oxo acid dehydrogenase complex"/>
    <property type="match status" value="1"/>
</dbReference>
<accession>A0A1G4G620</accession>
<dbReference type="STRING" id="1642646.ING2E5A_1158"/>
<comment type="cofactor">
    <cofactor evidence="1 7">
        <name>(R)-lipoate</name>
        <dbReference type="ChEBI" id="CHEBI:83088"/>
    </cofactor>
</comment>
<organism evidence="11 12">
    <name type="scientific">Petrimonas mucosa</name>
    <dbReference type="NCBI Taxonomy" id="1642646"/>
    <lineage>
        <taxon>Bacteria</taxon>
        <taxon>Pseudomonadati</taxon>
        <taxon>Bacteroidota</taxon>
        <taxon>Bacteroidia</taxon>
        <taxon>Bacteroidales</taxon>
        <taxon>Dysgonomonadaceae</taxon>
        <taxon>Petrimonas</taxon>
    </lineage>
</organism>
<dbReference type="PANTHER" id="PTHR43178:SF5">
    <property type="entry name" value="LIPOAMIDE ACYLTRANSFERASE COMPONENT OF BRANCHED-CHAIN ALPHA-KETO ACID DEHYDROGENASE COMPLEX, MITOCHONDRIAL"/>
    <property type="match status" value="1"/>
</dbReference>
<feature type="region of interest" description="Disordered" evidence="8">
    <location>
        <begin position="94"/>
        <end position="129"/>
    </location>
</feature>
<keyword evidence="5 7" id="KW-0450">Lipoyl</keyword>
<sequence>MAIVVIMPKQGQSVESCIIGSVNKKKGDTVKKGDVLFSYETDKASFEEESPVDGVVLECFYQEGDEVPVLENMMIIGEPGEDYSALLQGSRGAEVESRNEAPVVAKEESVKTEAKGAVSQPQPDSRSEEIGTRFISPRAKNLASKEVIDTAAIAGSGPHGRIIEKDVQAALENRPKMTPLAKKIASEENLQPQSGTGLAGTARSVDLVPPANTVYANDYEDKKLSNMRKLIARAMHASLQNSAQLTHHLGADARRILELRKKAKADLEAGKISANITLNDMVCFAVIRALKKFPNVNSHFLGESMRLFNKVHLGVAVDTERGLMVPVVKNADDLSIVGLSNQLKEVANACKTGSVNPDILSAEAGSFTVSNLGNYGVEIFTPVINLPQSAILGVNTIVPRPKDLGDGVYAFVPYIGLSLTYDHRALDGGEATRFLKQIALEIENLEFEF</sequence>
<dbReference type="GO" id="GO:0031405">
    <property type="term" value="F:lipoic acid binding"/>
    <property type="evidence" value="ECO:0007669"/>
    <property type="project" value="TreeGrafter"/>
</dbReference>
<evidence type="ECO:0000313" key="12">
    <source>
        <dbReference type="Proteomes" id="UP000178485"/>
    </source>
</evidence>
<feature type="domain" description="Lipoyl-binding" evidence="9">
    <location>
        <begin position="2"/>
        <end position="77"/>
    </location>
</feature>
<dbReference type="PANTHER" id="PTHR43178">
    <property type="entry name" value="DIHYDROLIPOAMIDE ACETYLTRANSFERASE COMPONENT OF PYRUVATE DEHYDROGENASE COMPLEX"/>
    <property type="match status" value="1"/>
</dbReference>
<dbReference type="AlphaFoldDB" id="A0A1G4G620"/>
<dbReference type="KEGG" id="pmuc:ING2E5A_1158"/>
<keyword evidence="12" id="KW-1185">Reference proteome</keyword>
<dbReference type="Gene3D" id="4.10.320.10">
    <property type="entry name" value="E3-binding domain"/>
    <property type="match status" value="1"/>
</dbReference>
<dbReference type="Gene3D" id="2.40.50.100">
    <property type="match status" value="1"/>
</dbReference>
<dbReference type="InterPro" id="IPR000089">
    <property type="entry name" value="Biotin_lipoyl"/>
</dbReference>
<dbReference type="Pfam" id="PF00198">
    <property type="entry name" value="2-oxoacid_dh"/>
    <property type="match status" value="1"/>
</dbReference>
<dbReference type="CDD" id="cd06849">
    <property type="entry name" value="lipoyl_domain"/>
    <property type="match status" value="1"/>
</dbReference>
<dbReference type="InterPro" id="IPR001078">
    <property type="entry name" value="2-oxoacid_DH_actylTfrase"/>
</dbReference>
<keyword evidence="6 7" id="KW-0012">Acyltransferase</keyword>
<dbReference type="SUPFAM" id="SSF51230">
    <property type="entry name" value="Single hybrid motif"/>
    <property type="match status" value="1"/>
</dbReference>
<dbReference type="SUPFAM" id="SSF52777">
    <property type="entry name" value="CoA-dependent acyltransferases"/>
    <property type="match status" value="1"/>
</dbReference>
<protein>
    <recommendedName>
        <fullName evidence="7">Dihydrolipoamide acetyltransferase component of pyruvate dehydrogenase complex</fullName>
        <ecNumber evidence="7">2.3.1.-</ecNumber>
    </recommendedName>
</protein>
<comment type="subunit">
    <text evidence="3">Forms a 24-polypeptide structural core with octahedral symmetry.</text>
</comment>
<evidence type="ECO:0000256" key="1">
    <source>
        <dbReference type="ARBA" id="ARBA00001938"/>
    </source>
</evidence>
<evidence type="ECO:0000313" key="11">
    <source>
        <dbReference type="EMBL" id="SCM57041.1"/>
    </source>
</evidence>
<evidence type="ECO:0000256" key="6">
    <source>
        <dbReference type="ARBA" id="ARBA00023315"/>
    </source>
</evidence>
<feature type="compositionally biased region" description="Basic and acidic residues" evidence="8">
    <location>
        <begin position="94"/>
        <end position="114"/>
    </location>
</feature>
<evidence type="ECO:0000256" key="8">
    <source>
        <dbReference type="SAM" id="MobiDB-lite"/>
    </source>
</evidence>
<feature type="domain" description="Peripheral subunit-binding (PSBD)" evidence="10">
    <location>
        <begin position="134"/>
        <end position="171"/>
    </location>
</feature>
<evidence type="ECO:0000256" key="7">
    <source>
        <dbReference type="RuleBase" id="RU003423"/>
    </source>
</evidence>
<keyword evidence="4 7" id="KW-0808">Transferase</keyword>
<dbReference type="InterPro" id="IPR004167">
    <property type="entry name" value="PSBD"/>
</dbReference>
<dbReference type="Gene3D" id="3.30.559.10">
    <property type="entry name" value="Chloramphenicol acetyltransferase-like domain"/>
    <property type="match status" value="1"/>
</dbReference>
<dbReference type="Pfam" id="PF00364">
    <property type="entry name" value="Biotin_lipoyl"/>
    <property type="match status" value="1"/>
</dbReference>
<gene>
    <name evidence="11" type="primary">pdhC1</name>
    <name evidence="11" type="ORF">ING2E5A_1158</name>
</gene>
<keyword evidence="11" id="KW-0670">Pyruvate</keyword>
<dbReference type="GO" id="GO:0005737">
    <property type="term" value="C:cytoplasm"/>
    <property type="evidence" value="ECO:0007669"/>
    <property type="project" value="TreeGrafter"/>
</dbReference>
<evidence type="ECO:0000256" key="4">
    <source>
        <dbReference type="ARBA" id="ARBA00022679"/>
    </source>
</evidence>
<evidence type="ECO:0000259" key="9">
    <source>
        <dbReference type="PROSITE" id="PS50968"/>
    </source>
</evidence>
<dbReference type="Proteomes" id="UP000178485">
    <property type="component" value="Chromosome i"/>
</dbReference>